<dbReference type="EMBL" id="DF973413">
    <property type="protein sequence ID" value="GAU29983.1"/>
    <property type="molecule type" value="Genomic_DNA"/>
</dbReference>
<protein>
    <submittedName>
        <fullName evidence="2">Uncharacterized protein</fullName>
    </submittedName>
</protein>
<organism evidence="2 3">
    <name type="scientific">Trifolium subterraneum</name>
    <name type="common">Subterranean clover</name>
    <dbReference type="NCBI Taxonomy" id="3900"/>
    <lineage>
        <taxon>Eukaryota</taxon>
        <taxon>Viridiplantae</taxon>
        <taxon>Streptophyta</taxon>
        <taxon>Embryophyta</taxon>
        <taxon>Tracheophyta</taxon>
        <taxon>Spermatophyta</taxon>
        <taxon>Magnoliopsida</taxon>
        <taxon>eudicotyledons</taxon>
        <taxon>Gunneridae</taxon>
        <taxon>Pentapetalae</taxon>
        <taxon>rosids</taxon>
        <taxon>fabids</taxon>
        <taxon>Fabales</taxon>
        <taxon>Fabaceae</taxon>
        <taxon>Papilionoideae</taxon>
        <taxon>50 kb inversion clade</taxon>
        <taxon>NPAAA clade</taxon>
        <taxon>Hologalegina</taxon>
        <taxon>IRL clade</taxon>
        <taxon>Trifolieae</taxon>
        <taxon>Trifolium</taxon>
    </lineage>
</organism>
<reference evidence="3" key="1">
    <citation type="journal article" date="2017" name="Front. Plant Sci.">
        <title>Climate Clever Clovers: New Paradigm to Reduce the Environmental Footprint of Ruminants by Breeding Low Methanogenic Forages Utilizing Haplotype Variation.</title>
        <authorList>
            <person name="Kaur P."/>
            <person name="Appels R."/>
            <person name="Bayer P.E."/>
            <person name="Keeble-Gagnere G."/>
            <person name="Wang J."/>
            <person name="Hirakawa H."/>
            <person name="Shirasawa K."/>
            <person name="Vercoe P."/>
            <person name="Stefanova K."/>
            <person name="Durmic Z."/>
            <person name="Nichols P."/>
            <person name="Revell C."/>
            <person name="Isobe S.N."/>
            <person name="Edwards D."/>
            <person name="Erskine W."/>
        </authorList>
    </citation>
    <scope>NUCLEOTIDE SEQUENCE [LARGE SCALE GENOMIC DNA]</scope>
    <source>
        <strain evidence="3">cv. Daliak</strain>
    </source>
</reference>
<keyword evidence="3" id="KW-1185">Reference proteome</keyword>
<proteinExistence type="predicted"/>
<feature type="region of interest" description="Disordered" evidence="1">
    <location>
        <begin position="22"/>
        <end position="60"/>
    </location>
</feature>
<feature type="compositionally biased region" description="Basic residues" evidence="1">
    <location>
        <begin position="51"/>
        <end position="60"/>
    </location>
</feature>
<gene>
    <name evidence="2" type="ORF">TSUD_160680</name>
</gene>
<evidence type="ECO:0000256" key="1">
    <source>
        <dbReference type="SAM" id="MobiDB-lite"/>
    </source>
</evidence>
<name>A0A2Z6MJJ9_TRISU</name>
<dbReference type="Proteomes" id="UP000242715">
    <property type="component" value="Unassembled WGS sequence"/>
</dbReference>
<evidence type="ECO:0000313" key="2">
    <source>
        <dbReference type="EMBL" id="GAU29983.1"/>
    </source>
</evidence>
<dbReference type="AlphaFoldDB" id="A0A2Z6MJJ9"/>
<feature type="compositionally biased region" description="Low complexity" evidence="1">
    <location>
        <begin position="31"/>
        <end position="43"/>
    </location>
</feature>
<evidence type="ECO:0000313" key="3">
    <source>
        <dbReference type="Proteomes" id="UP000242715"/>
    </source>
</evidence>
<sequence>MYKKYIAARGIQGNITNQCPKAKTKQRENYKLQQQTTKITTTKGNTNWQRTQKHRQQHQK</sequence>
<accession>A0A2Z6MJJ9</accession>